<dbReference type="RefSeq" id="WP_270077854.1">
    <property type="nucleotide sequence ID" value="NZ_CP115174.1"/>
</dbReference>
<organism evidence="1 2">
    <name type="scientific">Sphingomonas abietis</name>
    <dbReference type="NCBI Taxonomy" id="3012344"/>
    <lineage>
        <taxon>Bacteria</taxon>
        <taxon>Pseudomonadati</taxon>
        <taxon>Pseudomonadota</taxon>
        <taxon>Alphaproteobacteria</taxon>
        <taxon>Sphingomonadales</taxon>
        <taxon>Sphingomonadaceae</taxon>
        <taxon>Sphingomonas</taxon>
    </lineage>
</organism>
<reference evidence="1 2" key="1">
    <citation type="submission" date="2022-12" db="EMBL/GenBank/DDBJ databases">
        <title>Sphingomonas abieness sp. nov., an endophytic bacterium isolated from Abies koreana.</title>
        <authorList>
            <person name="Jiang L."/>
            <person name="Lee J."/>
        </authorList>
    </citation>
    <scope>NUCLEOTIDE SEQUENCE [LARGE SCALE GENOMIC DNA]</scope>
    <source>
        <strain evidence="2">PAMB 00755</strain>
    </source>
</reference>
<protein>
    <submittedName>
        <fullName evidence="1">Uncharacterized protein</fullName>
    </submittedName>
</protein>
<evidence type="ECO:0000313" key="2">
    <source>
        <dbReference type="Proteomes" id="UP001210865"/>
    </source>
</evidence>
<dbReference type="EMBL" id="CP115174">
    <property type="protein sequence ID" value="WBO23219.1"/>
    <property type="molecule type" value="Genomic_DNA"/>
</dbReference>
<keyword evidence="2" id="KW-1185">Reference proteome</keyword>
<sequence>MTTALLKDACDEHGMNRVAMIDDVFDAPDPKRLDRERYRAFRRIYNDDEVMRRAVSRVAGVAAPELPPFEELQETDLDPVWRAIWKPRVGGRRLAVRTTGLIQELFTGHGHDALGMLDLVIQMLDLFRVDLARTVTVHGTSFDAEELARTDVVLVDFYLGQNLTLAQALEKSTDAVAEIVGAARAAGRATPSFLLVSSKAEEIDQKVFRTKAQLMKSRFRLFPKQKLTADNIAELVNLHDLIEASPQAAVVESLVEDWKSGAAKAVDAVFGQMMELDISDLIYLDFFRLTREGVTVGNYLRWFMTSSLAAGVTRELNKGVWASGEKTRLFAIDEAGLPPQAGPLAKTYDGPTSAIADAYGDLLFDESRGSGPNAFPAPLPANDLVEGDLFVKPKADGGTSLDGAQVLLVMTPSCDLLQRLPNQPPKAGSVLMLPGEMRRIKRDVDGKVVEQDTDFIRVKEGNSWQTFHLAWRMADPVALSWQEMSTDGPGEGYRRLGRIRELYFHKVREKFAGKLTRIGTEVPPLFPRPKAGKVFVRRTTAKNSEYDEVLAVGVDAGELWEFGQVKLAELKDGKIQDGKAMLLYQASRGMLERLKAALEAVGEGDDAKHAAAQDALGLINQMPIYISLVRPLKPGPRGSDGQIEVLAAAETADDPKKQANTRARILVIPLAD</sequence>
<dbReference type="Proteomes" id="UP001210865">
    <property type="component" value="Chromosome"/>
</dbReference>
<name>A0ABY7NTF3_9SPHN</name>
<evidence type="ECO:0000313" key="1">
    <source>
        <dbReference type="EMBL" id="WBO23219.1"/>
    </source>
</evidence>
<gene>
    <name evidence="1" type="ORF">PBT88_03520</name>
</gene>
<accession>A0ABY7NTF3</accession>
<proteinExistence type="predicted"/>